<keyword evidence="1" id="KW-0808">Transferase</keyword>
<dbReference type="Pfam" id="PF12710">
    <property type="entry name" value="HAD"/>
    <property type="match status" value="1"/>
</dbReference>
<dbReference type="CDD" id="cd07989">
    <property type="entry name" value="LPLAT_AGPAT-like"/>
    <property type="match status" value="1"/>
</dbReference>
<comment type="caution">
    <text evidence="5">The sequence shown here is derived from an EMBL/GenBank/DDBJ whole genome shotgun (WGS) entry which is preliminary data.</text>
</comment>
<feature type="domain" description="Phospholipid/glycerol acyltransferase" evidence="4">
    <location>
        <begin position="312"/>
        <end position="426"/>
    </location>
</feature>
<dbReference type="InterPro" id="IPR006385">
    <property type="entry name" value="HAD_hydro_SerB1"/>
</dbReference>
<protein>
    <submittedName>
        <fullName evidence="5">HAD-IB family hydrolase</fullName>
    </submittedName>
</protein>
<keyword evidence="5" id="KW-0378">Hydrolase</keyword>
<organism evidence="5 6">
    <name type="scientific">Flexivirga alba</name>
    <dbReference type="NCBI Taxonomy" id="702742"/>
    <lineage>
        <taxon>Bacteria</taxon>
        <taxon>Bacillati</taxon>
        <taxon>Actinomycetota</taxon>
        <taxon>Actinomycetes</taxon>
        <taxon>Micrococcales</taxon>
        <taxon>Dermacoccaceae</taxon>
        <taxon>Flexivirga</taxon>
    </lineage>
</organism>
<dbReference type="NCBIfam" id="TIGR01488">
    <property type="entry name" value="HAD-SF-IB"/>
    <property type="match status" value="1"/>
</dbReference>
<keyword evidence="6" id="KW-1185">Reference proteome</keyword>
<sequence>MSGLSQPVRNAIERIEAGPRGPQVGAFFDLDGTLVAGYTGTTFFGDQLRKRELTPIDLLRSIVDVVDGEVLGGDPTKISQRFFASLRGQSEEAYIAAGERLFLSKIAGTIRAESRALVQAHLAMGHTVAVASAATPYQIAPIARELGIENLVCTRLVVEDGVFTGDTEGPMLWGRHKAAAVRAFAKQHGLGLPESYAYGNGYEDVAFLSSVGSPVALNPHRGLRAAAERLGWPILNLRDPAKGSLTSVVRTAAALGGLNAAASAGMTIGLLSGDRQRGLNAATGLTTGLPLALAGVSLDVLGEERLWSHRPAVFVANHQSSLDPVVVGALLKRDFTVVAKKEARFDPRALVGGLLLDPVYIDRANSTEARAALDPVVERIRAGTSLMIFPEGTRSATGALGRFKKGAFHLAIQAGVPIVPIVLRNTGELLGKHSFVLKSGRVDVAVLPPETDWTVKTMDRRITKLHKTFEQTLANWPGLDTPSASAPGYSTSKSGQED</sequence>
<dbReference type="EMBL" id="JBHSWH010000001">
    <property type="protein sequence ID" value="MFC6705983.1"/>
    <property type="molecule type" value="Genomic_DNA"/>
</dbReference>
<dbReference type="InterPro" id="IPR002123">
    <property type="entry name" value="Plipid/glycerol_acylTrfase"/>
</dbReference>
<name>A0ABW2AGY3_9MICO</name>
<dbReference type="Gene3D" id="3.40.50.1000">
    <property type="entry name" value="HAD superfamily/HAD-like"/>
    <property type="match status" value="1"/>
</dbReference>
<accession>A0ABW2AGY3</accession>
<dbReference type="SUPFAM" id="SSF69593">
    <property type="entry name" value="Glycerol-3-phosphate (1)-acyltransferase"/>
    <property type="match status" value="1"/>
</dbReference>
<evidence type="ECO:0000313" key="6">
    <source>
        <dbReference type="Proteomes" id="UP001596298"/>
    </source>
</evidence>
<evidence type="ECO:0000256" key="1">
    <source>
        <dbReference type="ARBA" id="ARBA00022679"/>
    </source>
</evidence>
<reference evidence="6" key="1">
    <citation type="journal article" date="2019" name="Int. J. Syst. Evol. Microbiol.">
        <title>The Global Catalogue of Microorganisms (GCM) 10K type strain sequencing project: providing services to taxonomists for standard genome sequencing and annotation.</title>
        <authorList>
            <consortium name="The Broad Institute Genomics Platform"/>
            <consortium name="The Broad Institute Genome Sequencing Center for Infectious Disease"/>
            <person name="Wu L."/>
            <person name="Ma J."/>
        </authorList>
    </citation>
    <scope>NUCLEOTIDE SEQUENCE [LARGE SCALE GENOMIC DNA]</scope>
    <source>
        <strain evidence="6">CCUG 58127</strain>
    </source>
</reference>
<dbReference type="SMART" id="SM00563">
    <property type="entry name" value="PlsC"/>
    <property type="match status" value="1"/>
</dbReference>
<keyword evidence="2" id="KW-0012">Acyltransferase</keyword>
<feature type="region of interest" description="Disordered" evidence="3">
    <location>
        <begin position="476"/>
        <end position="498"/>
    </location>
</feature>
<dbReference type="GO" id="GO:0016787">
    <property type="term" value="F:hydrolase activity"/>
    <property type="evidence" value="ECO:0007669"/>
    <property type="project" value="UniProtKB-KW"/>
</dbReference>
<dbReference type="Pfam" id="PF01553">
    <property type="entry name" value="Acyltransferase"/>
    <property type="match status" value="1"/>
</dbReference>
<dbReference type="PANTHER" id="PTHR10434">
    <property type="entry name" value="1-ACYL-SN-GLYCEROL-3-PHOSPHATE ACYLTRANSFERASE"/>
    <property type="match status" value="1"/>
</dbReference>
<evidence type="ECO:0000259" key="4">
    <source>
        <dbReference type="SMART" id="SM00563"/>
    </source>
</evidence>
<evidence type="ECO:0000313" key="5">
    <source>
        <dbReference type="EMBL" id="MFC6705983.1"/>
    </source>
</evidence>
<dbReference type="PANTHER" id="PTHR10434:SF66">
    <property type="entry name" value="PHOSPHOLIPID_GLYCEROL ACYLTRANSFERASE DOMAIN-CONTAINING PROTEIN"/>
    <property type="match status" value="1"/>
</dbReference>
<gene>
    <name evidence="5" type="ORF">ACFQDH_12110</name>
</gene>
<dbReference type="RefSeq" id="WP_382401610.1">
    <property type="nucleotide sequence ID" value="NZ_JBHSWH010000001.1"/>
</dbReference>
<dbReference type="Gene3D" id="1.20.1440.100">
    <property type="entry name" value="SG protein - dephosphorylation function"/>
    <property type="match status" value="1"/>
</dbReference>
<dbReference type="CDD" id="cd02612">
    <property type="entry name" value="HAD_PGPPase"/>
    <property type="match status" value="1"/>
</dbReference>
<evidence type="ECO:0000256" key="2">
    <source>
        <dbReference type="ARBA" id="ARBA00023315"/>
    </source>
</evidence>
<dbReference type="NCBIfam" id="TIGR01490">
    <property type="entry name" value="HAD-SF-IB-hyp1"/>
    <property type="match status" value="1"/>
</dbReference>
<dbReference type="InterPro" id="IPR036412">
    <property type="entry name" value="HAD-like_sf"/>
</dbReference>
<dbReference type="Proteomes" id="UP001596298">
    <property type="component" value="Unassembled WGS sequence"/>
</dbReference>
<proteinExistence type="predicted"/>
<dbReference type="SUPFAM" id="SSF56784">
    <property type="entry name" value="HAD-like"/>
    <property type="match status" value="1"/>
</dbReference>
<dbReference type="InterPro" id="IPR023214">
    <property type="entry name" value="HAD_sf"/>
</dbReference>
<evidence type="ECO:0000256" key="3">
    <source>
        <dbReference type="SAM" id="MobiDB-lite"/>
    </source>
</evidence>
<feature type="compositionally biased region" description="Polar residues" evidence="3">
    <location>
        <begin position="482"/>
        <end position="498"/>
    </location>
</feature>